<evidence type="ECO:0000313" key="1">
    <source>
        <dbReference type="EMBL" id="MFC3457037.1"/>
    </source>
</evidence>
<protein>
    <submittedName>
        <fullName evidence="1">Uncharacterized protein</fullName>
    </submittedName>
</protein>
<keyword evidence="2" id="KW-1185">Reference proteome</keyword>
<dbReference type="RefSeq" id="WP_312553557.1">
    <property type="nucleotide sequence ID" value="NZ_JBHRVV010000001.1"/>
</dbReference>
<gene>
    <name evidence="1" type="ORF">ACFOPH_02065</name>
</gene>
<dbReference type="EMBL" id="JBHRVV010000001">
    <property type="protein sequence ID" value="MFC3457037.1"/>
    <property type="molecule type" value="Genomic_DNA"/>
</dbReference>
<evidence type="ECO:0000313" key="2">
    <source>
        <dbReference type="Proteomes" id="UP001595665"/>
    </source>
</evidence>
<proteinExistence type="predicted"/>
<name>A0ABV7PGM1_9BURK</name>
<comment type="caution">
    <text evidence="1">The sequence shown here is derived from an EMBL/GenBank/DDBJ whole genome shotgun (WGS) entry which is preliminary data.</text>
</comment>
<organism evidence="1 2">
    <name type="scientific">Massilia haematophila</name>
    <dbReference type="NCBI Taxonomy" id="457923"/>
    <lineage>
        <taxon>Bacteria</taxon>
        <taxon>Pseudomonadati</taxon>
        <taxon>Pseudomonadota</taxon>
        <taxon>Betaproteobacteria</taxon>
        <taxon>Burkholderiales</taxon>
        <taxon>Oxalobacteraceae</taxon>
        <taxon>Telluria group</taxon>
        <taxon>Massilia</taxon>
    </lineage>
</organism>
<dbReference type="Proteomes" id="UP001595665">
    <property type="component" value="Unassembled WGS sequence"/>
</dbReference>
<sequence>MASETKTAGAQAPYNETVTNAAAAGTAGQGGLASVTQVVELADQLSACADQLHERIMGEIRAYEGATVPEHVQAAARALFDDEVILRQRANSLYADAATYTVKSLGKSQKVVIALTAEAAEKIRKITRIAEVSGLVAGLLHLAGAAATGQPASILAALDKIRAHAQAVEATRPPGVAPSAAETT</sequence>
<reference evidence="2" key="1">
    <citation type="journal article" date="2019" name="Int. J. Syst. Evol. Microbiol.">
        <title>The Global Catalogue of Microorganisms (GCM) 10K type strain sequencing project: providing services to taxonomists for standard genome sequencing and annotation.</title>
        <authorList>
            <consortium name="The Broad Institute Genomics Platform"/>
            <consortium name="The Broad Institute Genome Sequencing Center for Infectious Disease"/>
            <person name="Wu L."/>
            <person name="Ma J."/>
        </authorList>
    </citation>
    <scope>NUCLEOTIDE SEQUENCE [LARGE SCALE GENOMIC DNA]</scope>
    <source>
        <strain evidence="2">CCM 7480</strain>
    </source>
</reference>
<accession>A0ABV7PGM1</accession>